<reference evidence="2 3" key="1">
    <citation type="journal article" date="2012" name="PLoS Pathog.">
        <title>Diverse lifestyles and strategies of plant pathogenesis encoded in the genomes of eighteen Dothideomycetes fungi.</title>
        <authorList>
            <person name="Ohm R.A."/>
            <person name="Feau N."/>
            <person name="Henrissat B."/>
            <person name="Schoch C.L."/>
            <person name="Horwitz B.A."/>
            <person name="Barry K.W."/>
            <person name="Condon B.J."/>
            <person name="Copeland A.C."/>
            <person name="Dhillon B."/>
            <person name="Glaser F."/>
            <person name="Hesse C.N."/>
            <person name="Kosti I."/>
            <person name="LaButti K."/>
            <person name="Lindquist E.A."/>
            <person name="Lucas S."/>
            <person name="Salamov A.A."/>
            <person name="Bradshaw R.E."/>
            <person name="Ciuffetti L."/>
            <person name="Hamelin R.C."/>
            <person name="Kema G.H.J."/>
            <person name="Lawrence C."/>
            <person name="Scott J.A."/>
            <person name="Spatafora J.W."/>
            <person name="Turgeon B.G."/>
            <person name="de Wit P.J.G.M."/>
            <person name="Zhong S."/>
            <person name="Goodwin S.B."/>
            <person name="Grigoriev I.V."/>
        </authorList>
    </citation>
    <scope>NUCLEOTIDE SEQUENCE [LARGE SCALE GENOMIC DNA]</scope>
    <source>
        <strain evidence="3">28A</strain>
    </source>
</reference>
<dbReference type="HOGENOM" id="CLU_051697_0_0_1"/>
<keyword evidence="3" id="KW-1185">Reference proteome</keyword>
<reference evidence="2 3" key="2">
    <citation type="journal article" date="2013" name="PLoS Genet.">
        <title>Comparative genome structure, secondary metabolite, and effector coding capacity across Cochliobolus pathogens.</title>
        <authorList>
            <person name="Condon B.J."/>
            <person name="Leng Y."/>
            <person name="Wu D."/>
            <person name="Bushley K.E."/>
            <person name="Ohm R.A."/>
            <person name="Otillar R."/>
            <person name="Martin J."/>
            <person name="Schackwitz W."/>
            <person name="Grimwood J."/>
            <person name="MohdZainudin N."/>
            <person name="Xue C."/>
            <person name="Wang R."/>
            <person name="Manning V.A."/>
            <person name="Dhillon B."/>
            <person name="Tu Z.J."/>
            <person name="Steffenson B.J."/>
            <person name="Salamov A."/>
            <person name="Sun H."/>
            <person name="Lowry S."/>
            <person name="LaButti K."/>
            <person name="Han J."/>
            <person name="Copeland A."/>
            <person name="Lindquist E."/>
            <person name="Barry K."/>
            <person name="Schmutz J."/>
            <person name="Baker S.E."/>
            <person name="Ciuffetti L.M."/>
            <person name="Grigoriev I.V."/>
            <person name="Zhong S."/>
            <person name="Turgeon B.G."/>
        </authorList>
    </citation>
    <scope>NUCLEOTIDE SEQUENCE [LARGE SCALE GENOMIC DNA]</scope>
    <source>
        <strain evidence="3">28A</strain>
    </source>
</reference>
<sequence length="317" mass="36520">MEIESTVLLKEIKKNNLKQTLEDNKARLNKNDLNRKLAETNVVLRSKAGKSARALRMAKDERESLQTKIKNAEEELQKCRETEEEVQLERECEHSLAKAEDLRTSNDFYKRQDSNQTQTIFNLKRLVANLQKTERNEGYIKTITTHKAEIARLVANEVRLKDEVQKHQRIAIKALERMKEQIKIANEAKKEVATYKGHALAAKHSLLVSLSHTKFELAMEIVNNVFKGLKDIDSEEKAKQAIHSINGYLEQQSKTVEDYTTNVMSNSAEVRGVIQDLQGYTLKEARPNEFGSFIDYVRGLQHTLETEAKKWKNKLNV</sequence>
<dbReference type="EMBL" id="KB908814">
    <property type="protein sequence ID" value="EOA83916.1"/>
    <property type="molecule type" value="Genomic_DNA"/>
</dbReference>
<dbReference type="GeneID" id="19403715"/>
<dbReference type="AlphaFoldDB" id="R0IFT7"/>
<dbReference type="RefSeq" id="XP_008028087.1">
    <property type="nucleotide sequence ID" value="XM_008029896.1"/>
</dbReference>
<organism evidence="2 3">
    <name type="scientific">Exserohilum turcicum (strain 28A)</name>
    <name type="common">Northern leaf blight fungus</name>
    <name type="synonym">Setosphaeria turcica</name>
    <dbReference type="NCBI Taxonomy" id="671987"/>
    <lineage>
        <taxon>Eukaryota</taxon>
        <taxon>Fungi</taxon>
        <taxon>Dikarya</taxon>
        <taxon>Ascomycota</taxon>
        <taxon>Pezizomycotina</taxon>
        <taxon>Dothideomycetes</taxon>
        <taxon>Pleosporomycetidae</taxon>
        <taxon>Pleosporales</taxon>
        <taxon>Pleosporineae</taxon>
        <taxon>Pleosporaceae</taxon>
        <taxon>Exserohilum</taxon>
    </lineage>
</organism>
<feature type="coiled-coil region" evidence="1">
    <location>
        <begin position="55"/>
        <end position="89"/>
    </location>
</feature>
<name>R0IFT7_EXST2</name>
<proteinExistence type="predicted"/>
<gene>
    <name evidence="2" type="ORF">SETTUDRAFT_32927</name>
</gene>
<keyword evidence="1" id="KW-0175">Coiled coil</keyword>
<evidence type="ECO:0000313" key="3">
    <source>
        <dbReference type="Proteomes" id="UP000016935"/>
    </source>
</evidence>
<evidence type="ECO:0000256" key="1">
    <source>
        <dbReference type="SAM" id="Coils"/>
    </source>
</evidence>
<dbReference type="eggNOG" id="ENOG502SRKM">
    <property type="taxonomic scope" value="Eukaryota"/>
</dbReference>
<evidence type="ECO:0000313" key="2">
    <source>
        <dbReference type="EMBL" id="EOA83916.1"/>
    </source>
</evidence>
<dbReference type="OrthoDB" id="5378696at2759"/>
<accession>R0IFT7</accession>
<dbReference type="Proteomes" id="UP000016935">
    <property type="component" value="Unassembled WGS sequence"/>
</dbReference>
<protein>
    <submittedName>
        <fullName evidence="2">Uncharacterized protein</fullName>
    </submittedName>
</protein>